<dbReference type="NCBIfam" id="TIGR01730">
    <property type="entry name" value="RND_mfp"/>
    <property type="match status" value="1"/>
</dbReference>
<proteinExistence type="inferred from homology"/>
<dbReference type="OrthoDB" id="7422354at2"/>
<organism evidence="6 7">
    <name type="scientific">Aureimonas jatrophae</name>
    <dbReference type="NCBI Taxonomy" id="1166073"/>
    <lineage>
        <taxon>Bacteria</taxon>
        <taxon>Pseudomonadati</taxon>
        <taxon>Pseudomonadota</taxon>
        <taxon>Alphaproteobacteria</taxon>
        <taxon>Hyphomicrobiales</taxon>
        <taxon>Aurantimonadaceae</taxon>
        <taxon>Aureimonas</taxon>
    </lineage>
</organism>
<comment type="similarity">
    <text evidence="1">Belongs to the membrane fusion protein (MFP) (TC 8.A.1) family.</text>
</comment>
<dbReference type="STRING" id="1166073.SAMN05192530_107167"/>
<evidence type="ECO:0000256" key="2">
    <source>
        <dbReference type="SAM" id="SignalP"/>
    </source>
</evidence>
<dbReference type="Pfam" id="PF25989">
    <property type="entry name" value="YknX_C"/>
    <property type="match status" value="1"/>
</dbReference>
<reference evidence="6 7" key="1">
    <citation type="submission" date="2016-10" db="EMBL/GenBank/DDBJ databases">
        <authorList>
            <person name="de Groot N.N."/>
        </authorList>
    </citation>
    <scope>NUCLEOTIDE SEQUENCE [LARGE SCALE GENOMIC DNA]</scope>
    <source>
        <strain evidence="7">L7-484,KACC 16230,DSM 25025</strain>
    </source>
</reference>
<feature type="domain" description="Multidrug resistance protein MdtA-like barrel-sandwich hybrid" evidence="3">
    <location>
        <begin position="81"/>
        <end position="237"/>
    </location>
</feature>
<dbReference type="AlphaFoldDB" id="A0A1H0K9Q2"/>
<dbReference type="GO" id="GO:0015562">
    <property type="term" value="F:efflux transmembrane transporter activity"/>
    <property type="evidence" value="ECO:0007669"/>
    <property type="project" value="TreeGrafter"/>
</dbReference>
<evidence type="ECO:0000313" key="7">
    <source>
        <dbReference type="Proteomes" id="UP000198793"/>
    </source>
</evidence>
<feature type="chain" id="PRO_5011770570" evidence="2">
    <location>
        <begin position="36"/>
        <end position="417"/>
    </location>
</feature>
<dbReference type="PANTHER" id="PTHR30469:SF15">
    <property type="entry name" value="HLYD FAMILY OF SECRETION PROTEINS"/>
    <property type="match status" value="1"/>
</dbReference>
<sequence length="417" mass="44207">MATMHQNHPIRTLPSRRPRLRPIVGVLGLVSSCLASPLAAQMPEGAQSISVVVARTGEVVQTVRATGTVVPRDAIMLRADLDGLRLTAVEVEAGDLVRAGDVLARLDDTMMRADERELSARLLRTEGTINQARNGLEDAEIALAQAESDMRRGGSLQKRGFTSSQAAETLETALKRAGAARAIAAQTLQLAVIDRQVIEAEAARLATRLEKTLVRAPVAGRVQKRGATVGMLVASAGEPLFILSENAVLEVEVELAERDFALVRVGQGVELRISGQNAPVRGTVRLVLPELTEVTRLGRARIALSATAGLPAGAFVRGEVEVSRHQGVVVPASAVSIDGAVSSLWQEREGVVERVRVKTGARVGDVVHVTSGLAEDTHVVLKAGSLLTEGDRIAPVEVAYDIPSQPSPTLQSARADR</sequence>
<evidence type="ECO:0000259" key="4">
    <source>
        <dbReference type="Pfam" id="PF25954"/>
    </source>
</evidence>
<dbReference type="GO" id="GO:1990281">
    <property type="term" value="C:efflux pump complex"/>
    <property type="evidence" value="ECO:0007669"/>
    <property type="project" value="TreeGrafter"/>
</dbReference>
<evidence type="ECO:0000313" key="6">
    <source>
        <dbReference type="EMBL" id="SDO52685.1"/>
    </source>
</evidence>
<dbReference type="Gene3D" id="1.10.287.470">
    <property type="entry name" value="Helix hairpin bin"/>
    <property type="match status" value="1"/>
</dbReference>
<protein>
    <submittedName>
        <fullName evidence="6">RND family efflux transporter, MFP subunit</fullName>
    </submittedName>
</protein>
<accession>A0A1H0K9Q2</accession>
<dbReference type="Gene3D" id="2.40.30.170">
    <property type="match status" value="1"/>
</dbReference>
<feature type="domain" description="YknX-like C-terminal permuted SH3-like" evidence="5">
    <location>
        <begin position="328"/>
        <end position="393"/>
    </location>
</feature>
<dbReference type="InterPro" id="IPR058792">
    <property type="entry name" value="Beta-barrel_RND_2"/>
</dbReference>
<feature type="domain" description="CusB-like beta-barrel" evidence="4">
    <location>
        <begin position="251"/>
        <end position="318"/>
    </location>
</feature>
<evidence type="ECO:0000259" key="3">
    <source>
        <dbReference type="Pfam" id="PF25917"/>
    </source>
</evidence>
<name>A0A1H0K9Q2_9HYPH</name>
<dbReference type="PANTHER" id="PTHR30469">
    <property type="entry name" value="MULTIDRUG RESISTANCE PROTEIN MDTA"/>
    <property type="match status" value="1"/>
</dbReference>
<keyword evidence="7" id="KW-1185">Reference proteome</keyword>
<dbReference type="Pfam" id="PF25917">
    <property type="entry name" value="BSH_RND"/>
    <property type="match status" value="1"/>
</dbReference>
<evidence type="ECO:0000259" key="5">
    <source>
        <dbReference type="Pfam" id="PF25989"/>
    </source>
</evidence>
<dbReference type="Gene3D" id="2.40.420.20">
    <property type="match status" value="1"/>
</dbReference>
<dbReference type="EMBL" id="FNIT01000007">
    <property type="protein sequence ID" value="SDO52685.1"/>
    <property type="molecule type" value="Genomic_DNA"/>
</dbReference>
<keyword evidence="2" id="KW-0732">Signal</keyword>
<feature type="signal peptide" evidence="2">
    <location>
        <begin position="1"/>
        <end position="35"/>
    </location>
</feature>
<dbReference type="Gene3D" id="2.40.50.100">
    <property type="match status" value="1"/>
</dbReference>
<gene>
    <name evidence="6" type="ORF">SAMN05192530_107167</name>
</gene>
<evidence type="ECO:0000256" key="1">
    <source>
        <dbReference type="ARBA" id="ARBA00009477"/>
    </source>
</evidence>
<dbReference type="InterPro" id="IPR006143">
    <property type="entry name" value="RND_pump_MFP"/>
</dbReference>
<dbReference type="InterPro" id="IPR058625">
    <property type="entry name" value="MdtA-like_BSH"/>
</dbReference>
<dbReference type="InterPro" id="IPR058637">
    <property type="entry name" value="YknX-like_C"/>
</dbReference>
<dbReference type="Pfam" id="PF25954">
    <property type="entry name" value="Beta-barrel_RND_2"/>
    <property type="match status" value="1"/>
</dbReference>
<dbReference type="Proteomes" id="UP000198793">
    <property type="component" value="Unassembled WGS sequence"/>
</dbReference>
<dbReference type="SUPFAM" id="SSF111369">
    <property type="entry name" value="HlyD-like secretion proteins"/>
    <property type="match status" value="1"/>
</dbReference>